<dbReference type="Proteomes" id="UP000603904">
    <property type="component" value="Unassembled WGS sequence"/>
</dbReference>
<evidence type="ECO:0000313" key="2">
    <source>
        <dbReference type="EMBL" id="GIH44426.1"/>
    </source>
</evidence>
<comment type="caution">
    <text evidence="2">The sequence shown here is derived from an EMBL/GenBank/DDBJ whole genome shotgun (WGS) entry which is preliminary data.</text>
</comment>
<keyword evidence="3" id="KW-1185">Reference proteome</keyword>
<evidence type="ECO:0000313" key="3">
    <source>
        <dbReference type="Proteomes" id="UP000603904"/>
    </source>
</evidence>
<organism evidence="2 3">
    <name type="scientific">Microbispora corallina</name>
    <dbReference type="NCBI Taxonomy" id="83302"/>
    <lineage>
        <taxon>Bacteria</taxon>
        <taxon>Bacillati</taxon>
        <taxon>Actinomycetota</taxon>
        <taxon>Actinomycetes</taxon>
        <taxon>Streptosporangiales</taxon>
        <taxon>Streptosporangiaceae</taxon>
        <taxon>Microbispora</taxon>
    </lineage>
</organism>
<protein>
    <submittedName>
        <fullName evidence="2">Uncharacterized protein</fullName>
    </submittedName>
</protein>
<sequence>MDGSRPGRPRTRPRPPQPHPRPDRDRRPPPAHQEEPVTTTKPEVGPAWRDLRKAIAAELRPYVQAHLLDDLAIRIVANHVAAPGWRPPLRPDPDVIVDARRTRTAQGLAAAPGGDQ</sequence>
<proteinExistence type="predicted"/>
<name>A0ABQ4GBG1_9ACTN</name>
<feature type="compositionally biased region" description="Basic and acidic residues" evidence="1">
    <location>
        <begin position="20"/>
        <end position="35"/>
    </location>
</feature>
<gene>
    <name evidence="2" type="ORF">Mco01_74260</name>
</gene>
<accession>A0ABQ4GBG1</accession>
<evidence type="ECO:0000256" key="1">
    <source>
        <dbReference type="SAM" id="MobiDB-lite"/>
    </source>
</evidence>
<dbReference type="EMBL" id="BOOC01000059">
    <property type="protein sequence ID" value="GIH44426.1"/>
    <property type="molecule type" value="Genomic_DNA"/>
</dbReference>
<feature type="region of interest" description="Disordered" evidence="1">
    <location>
        <begin position="1"/>
        <end position="46"/>
    </location>
</feature>
<reference evidence="2 3" key="1">
    <citation type="submission" date="2021-01" db="EMBL/GenBank/DDBJ databases">
        <title>Whole genome shotgun sequence of Microbispora corallina NBRC 16416.</title>
        <authorList>
            <person name="Komaki H."/>
            <person name="Tamura T."/>
        </authorList>
    </citation>
    <scope>NUCLEOTIDE SEQUENCE [LARGE SCALE GENOMIC DNA]</scope>
    <source>
        <strain evidence="2 3">NBRC 16416</strain>
    </source>
</reference>